<organism evidence="2 3">
    <name type="scientific">Romanomermis culicivorax</name>
    <name type="common">Nematode worm</name>
    <dbReference type="NCBI Taxonomy" id="13658"/>
    <lineage>
        <taxon>Eukaryota</taxon>
        <taxon>Metazoa</taxon>
        <taxon>Ecdysozoa</taxon>
        <taxon>Nematoda</taxon>
        <taxon>Enoplea</taxon>
        <taxon>Dorylaimia</taxon>
        <taxon>Mermithida</taxon>
        <taxon>Mermithoidea</taxon>
        <taxon>Mermithidae</taxon>
        <taxon>Romanomermis</taxon>
    </lineage>
</organism>
<dbReference type="InterPro" id="IPR013783">
    <property type="entry name" value="Ig-like_fold"/>
</dbReference>
<sequence>MHTVSTKNVSRTMPFAIVKNIRTLKMNATCATLTWDQVPMSLINGHFRGYKIKSWPKGNGDDERSIIHYFPEILSRQNLATVCHFEPMKEYCAQIFTTNSHFESDPSSTVHIKMPEGPPGPVQGLKVVAYSPTTVFVKWLPPAQIQGKLKVYHIIYTSNITAIRISMILMLSLCKLLAIIDTINEEPSDGRFADNETSASASSGTSELVVYDSAIPSDVTYHVNDALLPEKLYRVSVKAETGGGFGPLQIQMLMLEGLLDYEVATNIGHW</sequence>
<dbReference type="SMART" id="SM00060">
    <property type="entry name" value="FN3"/>
    <property type="match status" value="2"/>
</dbReference>
<keyword evidence="2" id="KW-1185">Reference proteome</keyword>
<dbReference type="WBParaSite" id="nRc.2.0.1.t12959-RA">
    <property type="protein sequence ID" value="nRc.2.0.1.t12959-RA"/>
    <property type="gene ID" value="nRc.2.0.1.g12959"/>
</dbReference>
<dbReference type="Gene3D" id="2.60.40.10">
    <property type="entry name" value="Immunoglobulins"/>
    <property type="match status" value="2"/>
</dbReference>
<dbReference type="InterPro" id="IPR036116">
    <property type="entry name" value="FN3_sf"/>
</dbReference>
<dbReference type="CDD" id="cd00063">
    <property type="entry name" value="FN3"/>
    <property type="match status" value="2"/>
</dbReference>
<feature type="domain" description="Fibronectin type-III" evidence="1">
    <location>
        <begin position="17"/>
        <end position="117"/>
    </location>
</feature>
<evidence type="ECO:0000259" key="1">
    <source>
        <dbReference type="PROSITE" id="PS50853"/>
    </source>
</evidence>
<name>A0A915IGM5_ROMCU</name>
<dbReference type="Pfam" id="PF00041">
    <property type="entry name" value="fn3"/>
    <property type="match status" value="1"/>
</dbReference>
<reference evidence="3" key="1">
    <citation type="submission" date="2022-11" db="UniProtKB">
        <authorList>
            <consortium name="WormBaseParasite"/>
        </authorList>
    </citation>
    <scope>IDENTIFICATION</scope>
</reference>
<evidence type="ECO:0000313" key="3">
    <source>
        <dbReference type="WBParaSite" id="nRc.2.0.1.t12959-RA"/>
    </source>
</evidence>
<dbReference type="AlphaFoldDB" id="A0A915IGM5"/>
<proteinExistence type="predicted"/>
<dbReference type="PROSITE" id="PS50853">
    <property type="entry name" value="FN3"/>
    <property type="match status" value="1"/>
</dbReference>
<dbReference type="SUPFAM" id="SSF49265">
    <property type="entry name" value="Fibronectin type III"/>
    <property type="match status" value="1"/>
</dbReference>
<dbReference type="Proteomes" id="UP000887565">
    <property type="component" value="Unplaced"/>
</dbReference>
<evidence type="ECO:0000313" key="2">
    <source>
        <dbReference type="Proteomes" id="UP000887565"/>
    </source>
</evidence>
<accession>A0A915IGM5</accession>
<dbReference type="InterPro" id="IPR003961">
    <property type="entry name" value="FN3_dom"/>
</dbReference>
<protein>
    <submittedName>
        <fullName evidence="3">Fibronectin type-III domain-containing protein</fullName>
    </submittedName>
</protein>